<dbReference type="PATRIC" id="fig|86105.3.peg.1925"/>
<dbReference type="Pfam" id="PF13438">
    <property type="entry name" value="DUF4113"/>
    <property type="match status" value="1"/>
</dbReference>
<dbReference type="AlphaFoldDB" id="A0A0C1QW40"/>
<name>A0A0C1QW40_9RICK</name>
<keyword evidence="3" id="KW-1185">Reference proteome</keyword>
<protein>
    <recommendedName>
        <fullName evidence="1">DUF4113 domain-containing protein</fullName>
    </recommendedName>
</protein>
<sequence length="82" mass="9591">MFIIPFNIVQDNYLQQDILEEYSHTHETRSKALMQAVDLLNKKYGRGTIQHAAEGIKKEWKVKAELLSPRYTTRWDELKGVG</sequence>
<evidence type="ECO:0000313" key="3">
    <source>
        <dbReference type="Proteomes" id="UP000031258"/>
    </source>
</evidence>
<dbReference type="STRING" id="86105.NF27_IV00020"/>
<organism evidence="2 3">
    <name type="scientific">Candidatus Jidaibacter acanthamoebae</name>
    <dbReference type="NCBI Taxonomy" id="86105"/>
    <lineage>
        <taxon>Bacteria</taxon>
        <taxon>Pseudomonadati</taxon>
        <taxon>Pseudomonadota</taxon>
        <taxon>Alphaproteobacteria</taxon>
        <taxon>Rickettsiales</taxon>
        <taxon>Candidatus Midichloriaceae</taxon>
        <taxon>Candidatus Jidaibacter</taxon>
    </lineage>
</organism>
<reference evidence="2 3" key="1">
    <citation type="submission" date="2014-11" db="EMBL/GenBank/DDBJ databases">
        <title>A Rickettsiales Symbiont of Amoebae With Ancient Features.</title>
        <authorList>
            <person name="Schulz F."/>
            <person name="Martijn J."/>
            <person name="Wascher F."/>
            <person name="Kostanjsek R."/>
            <person name="Ettema T.J."/>
            <person name="Horn M."/>
        </authorList>
    </citation>
    <scope>NUCLEOTIDE SEQUENCE [LARGE SCALE GENOMIC DNA]</scope>
    <source>
        <strain evidence="2 3">UWC36</strain>
    </source>
</reference>
<proteinExistence type="predicted"/>
<dbReference type="EMBL" id="JSWE01000214">
    <property type="protein sequence ID" value="KIE04215.1"/>
    <property type="molecule type" value="Genomic_DNA"/>
</dbReference>
<dbReference type="InterPro" id="IPR025188">
    <property type="entry name" value="DUF4113"/>
</dbReference>
<evidence type="ECO:0000313" key="2">
    <source>
        <dbReference type="EMBL" id="KIE04215.1"/>
    </source>
</evidence>
<accession>A0A0C1QW40</accession>
<dbReference type="Proteomes" id="UP000031258">
    <property type="component" value="Unassembled WGS sequence"/>
</dbReference>
<gene>
    <name evidence="2" type="ORF">NF27_IV00020</name>
</gene>
<comment type="caution">
    <text evidence="2">The sequence shown here is derived from an EMBL/GenBank/DDBJ whole genome shotgun (WGS) entry which is preliminary data.</text>
</comment>
<feature type="domain" description="DUF4113" evidence="1">
    <location>
        <begin position="31"/>
        <end position="78"/>
    </location>
</feature>
<evidence type="ECO:0000259" key="1">
    <source>
        <dbReference type="Pfam" id="PF13438"/>
    </source>
</evidence>